<feature type="binding site" description="axial binding residue" evidence="6">
    <location>
        <position position="126"/>
    </location>
    <ligand>
        <name>heme c</name>
        <dbReference type="ChEBI" id="CHEBI:61717"/>
        <label>1</label>
    </ligand>
    <ligandPart>
        <name>Fe</name>
        <dbReference type="ChEBI" id="CHEBI:18248"/>
    </ligandPart>
</feature>
<dbReference type="PRINTS" id="PR00609">
    <property type="entry name" value="CYTOCHROMEC3"/>
</dbReference>
<feature type="binding site" description="covalent" evidence="6">
    <location>
        <position position="114"/>
    </location>
    <ligand>
        <name>heme c</name>
        <dbReference type="ChEBI" id="CHEBI:61717"/>
        <label>3</label>
    </ligand>
</feature>
<keyword evidence="1" id="KW-0813">Transport</keyword>
<keyword evidence="7" id="KW-0732">Signal</keyword>
<feature type="binding site" description="axial binding residue" evidence="6">
    <location>
        <position position="65"/>
    </location>
    <ligand>
        <name>heme c</name>
        <dbReference type="ChEBI" id="CHEBI:61717"/>
        <label>1</label>
    </ligand>
    <ligandPart>
        <name>Fe</name>
        <dbReference type="ChEBI" id="CHEBI:18248"/>
    </ligandPart>
</feature>
<keyword evidence="4" id="KW-0249">Electron transport</keyword>
<feature type="binding site" description="covalent" evidence="6">
    <location>
        <position position="64"/>
    </location>
    <ligand>
        <name>heme c</name>
        <dbReference type="ChEBI" id="CHEBI:61717"/>
        <label>1</label>
    </ligand>
</feature>
<feature type="binding site" description="axial binding residue" evidence="6">
    <location>
        <position position="66"/>
    </location>
    <ligand>
        <name>heme c</name>
        <dbReference type="ChEBI" id="CHEBI:61717"/>
        <label>1</label>
    </ligand>
    <ligandPart>
        <name>Fe</name>
        <dbReference type="ChEBI" id="CHEBI:18248"/>
    </ligandPart>
</feature>
<dbReference type="SUPFAM" id="SSF48695">
    <property type="entry name" value="Multiheme cytochromes"/>
    <property type="match status" value="1"/>
</dbReference>
<keyword evidence="3 6" id="KW-0479">Metal-binding</keyword>
<dbReference type="GO" id="GO:0046872">
    <property type="term" value="F:metal ion binding"/>
    <property type="evidence" value="ECO:0007669"/>
    <property type="project" value="UniProtKB-KW"/>
</dbReference>
<dbReference type="Pfam" id="PF02085">
    <property type="entry name" value="Cytochrom_CIII"/>
    <property type="match status" value="1"/>
</dbReference>
<comment type="cofactor">
    <cofactor evidence="6">
        <name>heme c</name>
        <dbReference type="ChEBI" id="CHEBI:61717"/>
    </cofactor>
    <text evidence="6">Binds 4 heme c groups covalently per monomer.</text>
</comment>
<gene>
    <name evidence="9" type="primary">ppcA</name>
    <name evidence="9" type="ORF">GF1_19490</name>
</gene>
<dbReference type="EMBL" id="AP024233">
    <property type="protein sequence ID" value="BCO09573.1"/>
    <property type="molecule type" value="Genomic_DNA"/>
</dbReference>
<dbReference type="InterPro" id="IPR036280">
    <property type="entry name" value="Multihaem_cyt_sf"/>
</dbReference>
<feature type="signal peptide" evidence="7">
    <location>
        <begin position="1"/>
        <end position="25"/>
    </location>
</feature>
<dbReference type="Gene3D" id="3.90.10.10">
    <property type="entry name" value="Cytochrome C3"/>
    <property type="match status" value="1"/>
</dbReference>
<organism evidence="9 10">
    <name type="scientific">Desulfolithobacter dissulfuricans</name>
    <dbReference type="NCBI Taxonomy" id="2795293"/>
    <lineage>
        <taxon>Bacteria</taxon>
        <taxon>Pseudomonadati</taxon>
        <taxon>Thermodesulfobacteriota</taxon>
        <taxon>Desulfobulbia</taxon>
        <taxon>Desulfobulbales</taxon>
        <taxon>Desulfobulbaceae</taxon>
        <taxon>Desulfolithobacter</taxon>
    </lineage>
</organism>
<proteinExistence type="predicted"/>
<feature type="binding site" description="axial binding residue" evidence="6">
    <location>
        <position position="129"/>
    </location>
    <ligand>
        <name>heme c</name>
        <dbReference type="ChEBI" id="CHEBI:61717"/>
        <label>1</label>
    </ligand>
    <ligandPart>
        <name>Fe</name>
        <dbReference type="ChEBI" id="CHEBI:18248"/>
    </ligandPart>
</feature>
<evidence type="ECO:0000256" key="7">
    <source>
        <dbReference type="SAM" id="SignalP"/>
    </source>
</evidence>
<evidence type="ECO:0000259" key="8">
    <source>
        <dbReference type="Pfam" id="PF02085"/>
    </source>
</evidence>
<name>A0A915U160_9BACT</name>
<dbReference type="CDD" id="cd08168">
    <property type="entry name" value="Cytochrom_C3"/>
    <property type="match status" value="1"/>
</dbReference>
<dbReference type="AlphaFoldDB" id="A0A915U160"/>
<reference evidence="9" key="1">
    <citation type="submission" date="2020-12" db="EMBL/GenBank/DDBJ databases">
        <title>Desulfobium dissulfuricans gen. nov., sp. nov., a novel mesophilic, sulfate-reducing bacterium isolated from a deep-sea hydrothermal vent.</title>
        <authorList>
            <person name="Hashimoto Y."/>
            <person name="Tame A."/>
            <person name="Sawayama S."/>
            <person name="Miyazaki J."/>
            <person name="Takai K."/>
            <person name="Nakagawa S."/>
        </authorList>
    </citation>
    <scope>NUCLEOTIDE SEQUENCE</scope>
    <source>
        <strain evidence="9">GF1</strain>
    </source>
</reference>
<feature type="domain" description="Class III cytochrome C" evidence="8">
    <location>
        <begin position="40"/>
        <end position="130"/>
    </location>
</feature>
<evidence type="ECO:0000313" key="9">
    <source>
        <dbReference type="EMBL" id="BCO09573.1"/>
    </source>
</evidence>
<feature type="binding site" description="axial binding residue" evidence="6">
    <location>
        <position position="55"/>
    </location>
    <ligand>
        <name>heme c</name>
        <dbReference type="ChEBI" id="CHEBI:61717"/>
        <label>1</label>
    </ligand>
    <ligandPart>
        <name>Fe</name>
        <dbReference type="ChEBI" id="CHEBI:18248"/>
    </ligandPart>
</feature>
<dbReference type="KEGG" id="ddu:GF1_19490"/>
<evidence type="ECO:0000256" key="4">
    <source>
        <dbReference type="ARBA" id="ARBA00022982"/>
    </source>
</evidence>
<dbReference type="RefSeq" id="WP_267926321.1">
    <property type="nucleotide sequence ID" value="NZ_AP024233.1"/>
</dbReference>
<protein>
    <submittedName>
        <fullName evidence="9">Cytochrome c</fullName>
    </submittedName>
</protein>
<dbReference type="Proteomes" id="UP001063350">
    <property type="component" value="Chromosome"/>
</dbReference>
<feature type="binding site" description="axial binding residue" evidence="6">
    <location>
        <position position="130"/>
    </location>
    <ligand>
        <name>heme c</name>
        <dbReference type="ChEBI" id="CHEBI:61717"/>
        <label>1</label>
    </ligand>
    <ligandPart>
        <name>Fe</name>
        <dbReference type="ChEBI" id="CHEBI:18248"/>
    </ligandPart>
</feature>
<keyword evidence="5 6" id="KW-0408">Iron</keyword>
<feature type="binding site" description="axial binding residue" evidence="6">
    <location>
        <position position="52"/>
    </location>
    <ligand>
        <name>heme c</name>
        <dbReference type="ChEBI" id="CHEBI:61717"/>
        <label>1</label>
    </ligand>
    <ligandPart>
        <name>Fe</name>
        <dbReference type="ChEBI" id="CHEBI:18248"/>
    </ligandPart>
</feature>
<dbReference type="InterPro" id="IPR020942">
    <property type="entry name" value="Cyt_c_III_dom"/>
</dbReference>
<keyword evidence="10" id="KW-1185">Reference proteome</keyword>
<evidence type="ECO:0000256" key="1">
    <source>
        <dbReference type="ARBA" id="ARBA00022448"/>
    </source>
</evidence>
<evidence type="ECO:0000313" key="10">
    <source>
        <dbReference type="Proteomes" id="UP001063350"/>
    </source>
</evidence>
<feature type="binding site" description="axial binding residue" evidence="6">
    <location>
        <position position="61"/>
    </location>
    <ligand>
        <name>heme c</name>
        <dbReference type="ChEBI" id="CHEBI:61717"/>
        <label>1</label>
    </ligand>
    <ligandPart>
        <name>Fe</name>
        <dbReference type="ChEBI" id="CHEBI:18248"/>
    </ligandPart>
</feature>
<keyword evidence="2 6" id="KW-0349">Heme</keyword>
<evidence type="ECO:0000256" key="3">
    <source>
        <dbReference type="ARBA" id="ARBA00022723"/>
    </source>
</evidence>
<feature type="binding site" description="axial binding residue" evidence="6">
    <location>
        <position position="115"/>
    </location>
    <ligand>
        <name>heme c</name>
        <dbReference type="ChEBI" id="CHEBI:61717"/>
        <label>1</label>
    </ligand>
    <ligandPart>
        <name>Fe</name>
        <dbReference type="ChEBI" id="CHEBI:18248"/>
    </ligandPart>
</feature>
<accession>A0A915U160</accession>
<evidence type="ECO:0000256" key="5">
    <source>
        <dbReference type="ARBA" id="ARBA00023004"/>
    </source>
</evidence>
<evidence type="ECO:0000256" key="2">
    <source>
        <dbReference type="ARBA" id="ARBA00022617"/>
    </source>
</evidence>
<feature type="binding site" description="axial binding residue" evidence="6">
    <location>
        <position position="111"/>
    </location>
    <ligand>
        <name>heme c</name>
        <dbReference type="ChEBI" id="CHEBI:61717"/>
        <label>1</label>
    </ligand>
    <ligandPart>
        <name>Fe</name>
        <dbReference type="ChEBI" id="CHEBI:18248"/>
    </ligandPart>
</feature>
<feature type="chain" id="PRO_5036743860" evidence="7">
    <location>
        <begin position="26"/>
        <end position="134"/>
    </location>
</feature>
<sequence>MKKTIVYAVAAAFVFSVALSGLSMAQDKGPAEMTLKSTIDGAKKPKPAHFPHAEHQERLKCGECHHTKGADGKQVPYSEGMKIEKCESCHNKGAGMPKGLQTFKAVGHKNCKGCHKETGKKELTKCSTCHPKKK</sequence>
<evidence type="ECO:0000256" key="6">
    <source>
        <dbReference type="PIRSR" id="PIRSR602322-1"/>
    </source>
</evidence>
<dbReference type="GO" id="GO:0009055">
    <property type="term" value="F:electron transfer activity"/>
    <property type="evidence" value="ECO:0007669"/>
    <property type="project" value="InterPro"/>
</dbReference>
<dbReference type="GO" id="GO:0020037">
    <property type="term" value="F:heme binding"/>
    <property type="evidence" value="ECO:0007669"/>
    <property type="project" value="InterPro"/>
</dbReference>
<dbReference type="InterPro" id="IPR002322">
    <property type="entry name" value="Cyt_c_III"/>
</dbReference>